<accession>A0A9P5SKQ7</accession>
<dbReference type="AlphaFoldDB" id="A0A9P5SKQ7"/>
<evidence type="ECO:0000256" key="2">
    <source>
        <dbReference type="SAM" id="SignalP"/>
    </source>
</evidence>
<organism evidence="3 4">
    <name type="scientific">Podila minutissima</name>
    <dbReference type="NCBI Taxonomy" id="64525"/>
    <lineage>
        <taxon>Eukaryota</taxon>
        <taxon>Fungi</taxon>
        <taxon>Fungi incertae sedis</taxon>
        <taxon>Mucoromycota</taxon>
        <taxon>Mortierellomycotina</taxon>
        <taxon>Mortierellomycetes</taxon>
        <taxon>Mortierellales</taxon>
        <taxon>Mortierellaceae</taxon>
        <taxon>Podila</taxon>
    </lineage>
</organism>
<feature type="non-terminal residue" evidence="3">
    <location>
        <position position="420"/>
    </location>
</feature>
<sequence>MKLLLKLSLATALFSSALGALSLNEFITNSKVLALAPHLVQEISTQGIEFFNSMDIPPITAGLKVPLLDDIVQIVSLNIFNGKGADWSRLEAAKLKAIKENSAEAFKAAADLTDVDTRQASLITNAIYDTVIAIPATTKETYNARTQAQAQAKVSEETAETTETKPEAKPEAEAPKKDIVSNIWDVLGFSLMKSQDTVRMAKAMIGSSNVCETTDTAYLKGVEEIVYYSSLTHGLAGGALAIAPQDSPPKSLDLKTIISSVGKLAVEIQMAQSVARLAGLNPADPLVRAITFLSLSADSPSAQDAQTARDLHNLINNGVAELIPESVILALSDQAALTLITRGAGQSSVGSAFEAVPVLRNVFAFSNEVLNANNIGDVVKFVFCPQSSRVEPAEPEEAKKVVEEVKQGIDAVQDKTEKEV</sequence>
<dbReference type="Proteomes" id="UP000696485">
    <property type="component" value="Unassembled WGS sequence"/>
</dbReference>
<dbReference type="EMBL" id="JAAAUY010000310">
    <property type="protein sequence ID" value="KAF9331630.1"/>
    <property type="molecule type" value="Genomic_DNA"/>
</dbReference>
<evidence type="ECO:0000256" key="1">
    <source>
        <dbReference type="SAM" id="MobiDB-lite"/>
    </source>
</evidence>
<feature type="compositionally biased region" description="Basic and acidic residues" evidence="1">
    <location>
        <begin position="162"/>
        <end position="175"/>
    </location>
</feature>
<keyword evidence="4" id="KW-1185">Reference proteome</keyword>
<comment type="caution">
    <text evidence="3">The sequence shown here is derived from an EMBL/GenBank/DDBJ whole genome shotgun (WGS) entry which is preliminary data.</text>
</comment>
<feature type="chain" id="PRO_5040189984" evidence="2">
    <location>
        <begin position="20"/>
        <end position="420"/>
    </location>
</feature>
<name>A0A9P5SKQ7_9FUNG</name>
<evidence type="ECO:0000313" key="3">
    <source>
        <dbReference type="EMBL" id="KAF9331630.1"/>
    </source>
</evidence>
<gene>
    <name evidence="3" type="ORF">BG006_005514</name>
</gene>
<keyword evidence="2" id="KW-0732">Signal</keyword>
<feature type="signal peptide" evidence="2">
    <location>
        <begin position="1"/>
        <end position="19"/>
    </location>
</feature>
<reference evidence="3" key="1">
    <citation type="journal article" date="2020" name="Fungal Divers.">
        <title>Resolving the Mortierellaceae phylogeny through synthesis of multi-gene phylogenetics and phylogenomics.</title>
        <authorList>
            <person name="Vandepol N."/>
            <person name="Liber J."/>
            <person name="Desiro A."/>
            <person name="Na H."/>
            <person name="Kennedy M."/>
            <person name="Barry K."/>
            <person name="Grigoriev I.V."/>
            <person name="Miller A.N."/>
            <person name="O'Donnell K."/>
            <person name="Stajich J.E."/>
            <person name="Bonito G."/>
        </authorList>
    </citation>
    <scope>NUCLEOTIDE SEQUENCE</scope>
    <source>
        <strain evidence="3">NVP1</strain>
    </source>
</reference>
<proteinExistence type="predicted"/>
<evidence type="ECO:0000313" key="4">
    <source>
        <dbReference type="Proteomes" id="UP000696485"/>
    </source>
</evidence>
<feature type="region of interest" description="Disordered" evidence="1">
    <location>
        <begin position="151"/>
        <end position="175"/>
    </location>
</feature>
<protein>
    <submittedName>
        <fullName evidence="3">Uncharacterized protein</fullName>
    </submittedName>
</protein>